<dbReference type="InterPro" id="IPR026937">
    <property type="entry name" value="SBNO_Helicase_C_dom"/>
</dbReference>
<evidence type="ECO:0000313" key="8">
    <source>
        <dbReference type="Proteomes" id="UP000597762"/>
    </source>
</evidence>
<dbReference type="PANTHER" id="PTHR12706:SF33">
    <property type="entry name" value="PROTEIN WITH HELICASE_C DOMAIN"/>
    <property type="match status" value="1"/>
</dbReference>
<dbReference type="Pfam" id="PF13871">
    <property type="entry name" value="Helicase_C_4"/>
    <property type="match status" value="1"/>
</dbReference>
<feature type="domain" description="Strawberry notch helicase C" evidence="5">
    <location>
        <begin position="946"/>
        <end position="1190"/>
    </location>
</feature>
<protein>
    <submittedName>
        <fullName evidence="7">Protein strawberry notch homolog 1,Protein strawberry notch homolog 2,Protein FORGETTER 1,Protein strawberry notch</fullName>
    </submittedName>
</protein>
<evidence type="ECO:0000256" key="4">
    <source>
        <dbReference type="SAM" id="MobiDB-lite"/>
    </source>
</evidence>
<dbReference type="GO" id="GO:0006355">
    <property type="term" value="P:regulation of DNA-templated transcription"/>
    <property type="evidence" value="ECO:0007669"/>
    <property type="project" value="InterPro"/>
</dbReference>
<feature type="region of interest" description="Disordered" evidence="4">
    <location>
        <begin position="302"/>
        <end position="397"/>
    </location>
</feature>
<reference evidence="7" key="1">
    <citation type="submission" date="2021-01" db="EMBL/GenBank/DDBJ databases">
        <authorList>
            <person name="Li R."/>
            <person name="Bekaert M."/>
        </authorList>
    </citation>
    <scope>NUCLEOTIDE SEQUENCE</scope>
    <source>
        <strain evidence="7">Farmed</strain>
    </source>
</reference>
<dbReference type="PANTHER" id="PTHR12706">
    <property type="entry name" value="STRAWBERRY NOTCH-RELATED"/>
    <property type="match status" value="1"/>
</dbReference>
<sequence>MSSWVCASLSGHTFRVGKLWLLPGRNYIQDSSSSSSAVSKLLVSEVSSSDIDHSLSNNSLSSDEPLLSTCFSLNFDNFDGASFSSCGRKQLKCQTSALGQPQMLIPPLTASSTFPLSSTTSSTSSLLPTSLPSTLSSIPTLSCSPSSSVQMLPAEHLQSQQGLHLKELLQQEDLQTQNDQQQQFEDLLQQHNYQQPHHSHQSLQLEHLLQNDEQEQLLQHHQEHQHVSEQHKAELEKLLEPEDAKNQVEIETSDLEQILQSAPDQQTSSSQASQQHQPLLQQLLQQPDQIQPGLELQPQLQQLLQQPSQSPLPKQSDPDKHPQEQLKQLLLQPDTSQHQYHQQHHHHHHHHHHHPHQHQHQYPQNKSQQPVVSLLPPSSVSSTSTNSVVTLPTPTPSPEAVVASIMSSASKMILQHQAAGLLTPISAQQYLEMMRTRAANYASAPSNVHQKLLDDLSEELGKLANEGVEESVSKEVFSKYEHREILPGCLPHPGDIVEAGSLSSLFLPDPWYPLTSVLTPDKLHKGQLSSLQLEGILYACQKHQTVLPNGHRAGFFIGDGAGVGKGRQVSGIILDNFSRGRVRHIWFSISTDLVVDARRDLRDIGCYIRVIDGCNELDKQTRVFGLSPDLKEGVVFSTYATLVSSVQRGSLTGTRQSRLQQLIHWCGGKDFDGCLIFDECHKAKNFVPGKEHASTKVANAVMTIQRLLPKARVIYCSATGVSDVKNMAFMERLGLWGDGAPFPSFENFLDCMARKGLGAAEMLAMEMKTSGMYVSRGLSFKQAEFVTVEAELTCDQMRTYDTAAYVWNELRKALITALHRTNCGNNRIWTQYWSSHQRFFKQLCMGMKVPTIVQLAKEALDQGHCVVIGLQTTGEASLESEMGRNKGVSTGFVSLCREILTRFIRVYFPTNIECGINEPSREDDWCKEAKSMLLKYAMEIELPDSPLDAIIDQLGGPDKVAEMTGRRGRVVRHNVSGCPQYELRAGSGSGSSSELESLNVNERNRFMDGRKLIAIISDAASTGISLHADIRADNQRRREHLTIELPWSADKAVQQLGRSHRSNQSSGPLYKLVTTNLGGERRFAAAVARRLQSLGALTKGDRRAATGADLTEFNFDTPYGRIALRTMYQYICISDLVPGVAFSSVKQTVDCLENFHKIMQDCLILMGIVDMDPIKFTVQVKKEDLGNVDYFFVSFHIGQPF</sequence>
<dbReference type="EMBL" id="CAHIKZ030002420">
    <property type="protein sequence ID" value="CAE1286654.1"/>
    <property type="molecule type" value="Genomic_DNA"/>
</dbReference>
<dbReference type="Proteomes" id="UP000597762">
    <property type="component" value="Unassembled WGS sequence"/>
</dbReference>
<evidence type="ECO:0000256" key="3">
    <source>
        <dbReference type="ARBA" id="ARBA00023163"/>
    </source>
</evidence>
<comment type="caution">
    <text evidence="7">The sequence shown here is derived from an EMBL/GenBank/DDBJ whole genome shotgun (WGS) entry which is preliminary data.</text>
</comment>
<evidence type="ECO:0000313" key="7">
    <source>
        <dbReference type="EMBL" id="CAE1286654.1"/>
    </source>
</evidence>
<dbReference type="InterPro" id="IPR039187">
    <property type="entry name" value="SNO_AAA"/>
</dbReference>
<dbReference type="InterPro" id="IPR027417">
    <property type="entry name" value="P-loop_NTPase"/>
</dbReference>
<dbReference type="OrthoDB" id="421838at2759"/>
<evidence type="ECO:0000259" key="6">
    <source>
        <dbReference type="Pfam" id="PF13872"/>
    </source>
</evidence>
<feature type="compositionally biased region" description="Basic residues" evidence="4">
    <location>
        <begin position="341"/>
        <end position="359"/>
    </location>
</feature>
<keyword evidence="2" id="KW-0805">Transcription regulation</keyword>
<evidence type="ECO:0000256" key="1">
    <source>
        <dbReference type="ARBA" id="ARBA00006992"/>
    </source>
</evidence>
<dbReference type="InterPro" id="IPR026741">
    <property type="entry name" value="SNO"/>
</dbReference>
<dbReference type="GO" id="GO:0031490">
    <property type="term" value="F:chromatin DNA binding"/>
    <property type="evidence" value="ECO:0007669"/>
    <property type="project" value="TreeGrafter"/>
</dbReference>
<evidence type="ECO:0000256" key="2">
    <source>
        <dbReference type="ARBA" id="ARBA00023015"/>
    </source>
</evidence>
<dbReference type="GO" id="GO:0042393">
    <property type="term" value="F:histone binding"/>
    <property type="evidence" value="ECO:0007669"/>
    <property type="project" value="TreeGrafter"/>
</dbReference>
<feature type="compositionally biased region" description="Low complexity" evidence="4">
    <location>
        <begin position="325"/>
        <end position="340"/>
    </location>
</feature>
<dbReference type="GO" id="GO:0005634">
    <property type="term" value="C:nucleus"/>
    <property type="evidence" value="ECO:0007669"/>
    <property type="project" value="TreeGrafter"/>
</dbReference>
<feature type="compositionally biased region" description="Low complexity" evidence="4">
    <location>
        <begin position="360"/>
        <end position="392"/>
    </location>
</feature>
<dbReference type="AlphaFoldDB" id="A0A812D4Z6"/>
<comment type="similarity">
    <text evidence="1">Belongs to the SBNO family.</text>
</comment>
<dbReference type="FunFam" id="3.40.50.300:FF:000342">
    <property type="entry name" value="Protein strawberry notch homolog 2"/>
    <property type="match status" value="1"/>
</dbReference>
<dbReference type="Gene3D" id="3.40.50.300">
    <property type="entry name" value="P-loop containing nucleotide triphosphate hydrolases"/>
    <property type="match status" value="1"/>
</dbReference>
<name>A0A812D4Z6_ACAPH</name>
<gene>
    <name evidence="7" type="ORF">SPHA_46131</name>
</gene>
<keyword evidence="3" id="KW-0804">Transcription</keyword>
<accession>A0A812D4Z6</accession>
<evidence type="ECO:0000259" key="5">
    <source>
        <dbReference type="Pfam" id="PF13871"/>
    </source>
</evidence>
<feature type="domain" description="Strawberry notch AAA" evidence="6">
    <location>
        <begin position="491"/>
        <end position="802"/>
    </location>
</feature>
<dbReference type="SUPFAM" id="SSF52540">
    <property type="entry name" value="P-loop containing nucleoside triphosphate hydrolases"/>
    <property type="match status" value="2"/>
</dbReference>
<dbReference type="Pfam" id="PF13872">
    <property type="entry name" value="AAA_34"/>
    <property type="match status" value="1"/>
</dbReference>
<feature type="compositionally biased region" description="Low complexity" evidence="4">
    <location>
        <begin position="302"/>
        <end position="315"/>
    </location>
</feature>
<proteinExistence type="inferred from homology"/>
<keyword evidence="8" id="KW-1185">Reference proteome</keyword>
<organism evidence="7 8">
    <name type="scientific">Acanthosepion pharaonis</name>
    <name type="common">Pharaoh cuttlefish</name>
    <name type="synonym">Sepia pharaonis</name>
    <dbReference type="NCBI Taxonomy" id="158019"/>
    <lineage>
        <taxon>Eukaryota</taxon>
        <taxon>Metazoa</taxon>
        <taxon>Spiralia</taxon>
        <taxon>Lophotrochozoa</taxon>
        <taxon>Mollusca</taxon>
        <taxon>Cephalopoda</taxon>
        <taxon>Coleoidea</taxon>
        <taxon>Decapodiformes</taxon>
        <taxon>Sepiida</taxon>
        <taxon>Sepiina</taxon>
        <taxon>Sepiidae</taxon>
        <taxon>Acanthosepion</taxon>
    </lineage>
</organism>